<keyword evidence="1" id="KW-0343">GTPase activation</keyword>
<evidence type="ECO:0000313" key="4">
    <source>
        <dbReference type="EMBL" id="KAL1836992.1"/>
    </source>
</evidence>
<dbReference type="PANTHER" id="PTHR22957:SF502">
    <property type="entry name" value="SMALL G PROTEIN SIGNALING MODULATOR 2-RELATED"/>
    <property type="match status" value="1"/>
</dbReference>
<feature type="region of interest" description="Disordered" evidence="2">
    <location>
        <begin position="251"/>
        <end position="272"/>
    </location>
</feature>
<feature type="compositionally biased region" description="Low complexity" evidence="2">
    <location>
        <begin position="1025"/>
        <end position="1043"/>
    </location>
</feature>
<dbReference type="Pfam" id="PF00566">
    <property type="entry name" value="RabGAP-TBC"/>
    <property type="match status" value="1"/>
</dbReference>
<feature type="region of interest" description="Disordered" evidence="2">
    <location>
        <begin position="48"/>
        <end position="235"/>
    </location>
</feature>
<dbReference type="Gene3D" id="1.10.8.270">
    <property type="entry name" value="putative rabgap domain of human tbc1 domain family member 14 like domains"/>
    <property type="match status" value="1"/>
</dbReference>
<dbReference type="Proteomes" id="UP001583172">
    <property type="component" value="Unassembled WGS sequence"/>
</dbReference>
<sequence>MSSWYSNLLTNASRLQRTYFGGETDGDTDDDTLVCRVLRAYYTEKGQAFPEWLPPDPRAPPPQQPVLRNQPQQGRYGSFSGSQSSGGLSSLWGDNNSSNNNAAAAAAGGPGGRQGSFASSRNPFASSGGGGDDPGQRPGMLGQRGQSYQVPSGQGNAGSGGATSAQEKLKQRLWGGARTASPTGGGPFQPPPAQQQASSPAPAPAPQQQSSGSRWGWGSQGGNNERPVMSANAPWADGGFDYPGGAISSFSTISHPRRSPSPSGSFYAMSDDEEGDYDTITHSPTGRRGVKLLFTKSKVYVHPTPSARDNIPGYIALLQQKHPITPPDTSSSSHETPSPSSPGRYSHRNPSSSDLLLAWVPESQLGDAASIYVKVDLCDADSPPKQSYLVPPPPTITSHPATGVGHYAFAIPVSAVYSLLIRPPSIGWWYGSVIINSRAGDSFPPLFFHDDECQSTILQKKRRARDAFDPFGETGEMFWGGDEVLRWLKRYVAIERSTAEPNVYLVEPSEEDSLAFGGKAAALGVPKTAVGGGGRGVGVPGASKAASAGAVAGPSSRPGDRNSRDAGMDPLIKFVKETGWNIMEKFSKVTTFTRQAAQDYVLDNPRMPPQVRKLLRNPEVQTLQDEFDSARIYLARWAMGIAEQSERERNQRIWTARDVMELEDTDVGEFEVLDTATTGGPTLEQLRRPVTLKEWRGFFDPVTGRLAVTVDEVKERVFHGGLDPEDGVRKEAWLFLLGVYDWYSTEDERKAQTASLRDAYIKLKGAWWERQIDRGGEGEEGEWWREQRGRIEKDVHRTDRTVPLFAGEDIPHPDPDSPFAAVGTNVHMEQLKDMLLTYNEYNRDLGYVQGMSDLLSPIYAVLQDDALAFWGFQRFMDRMERNFLRDQSGMRAQLKALDQLVLFMDPVLYAHLEKAESTNFFFFFRMLLVWYKREFEWADVLRLWEALWTDYLSSSFHLFVALAILEKHRDVIMSHLKHFDEVLKYVNELSGSIDLESTLIRAEALFKRFRRLVEAIDKKANFPAPRLLSSPRTSTSSLPAASSSPPPAAGTSAGSGGSGAAAAATAAGGGKDTGKQPQKQPQQQQKKQQERVITPELRQLLSRKVEVVPHHDRDKDTARKGEGVKS</sequence>
<keyword evidence="5" id="KW-1185">Reference proteome</keyword>
<feature type="compositionally biased region" description="Basic and acidic residues" evidence="2">
    <location>
        <begin position="558"/>
        <end position="567"/>
    </location>
</feature>
<organism evidence="4 5">
    <name type="scientific">Humicola insolens</name>
    <name type="common">Soft-rot fungus</name>
    <dbReference type="NCBI Taxonomy" id="85995"/>
    <lineage>
        <taxon>Eukaryota</taxon>
        <taxon>Fungi</taxon>
        <taxon>Dikarya</taxon>
        <taxon>Ascomycota</taxon>
        <taxon>Pezizomycotina</taxon>
        <taxon>Sordariomycetes</taxon>
        <taxon>Sordariomycetidae</taxon>
        <taxon>Sordariales</taxon>
        <taxon>Chaetomiaceae</taxon>
        <taxon>Mycothermus</taxon>
    </lineage>
</organism>
<feature type="domain" description="Rab-GAP TBC" evidence="3">
    <location>
        <begin position="723"/>
        <end position="951"/>
    </location>
</feature>
<dbReference type="EMBL" id="JAZGSY010000341">
    <property type="protein sequence ID" value="KAL1836992.1"/>
    <property type="molecule type" value="Genomic_DNA"/>
</dbReference>
<dbReference type="Pfam" id="PF14475">
    <property type="entry name" value="Mso1_Sec1_bdg"/>
    <property type="match status" value="1"/>
</dbReference>
<feature type="region of interest" description="Disordered" evidence="2">
    <location>
        <begin position="322"/>
        <end position="349"/>
    </location>
</feature>
<accession>A0ABR3V5F1</accession>
<dbReference type="Gene3D" id="1.10.472.80">
    <property type="entry name" value="Ypt/Rab-GAP domain of gyp1p, domain 3"/>
    <property type="match status" value="1"/>
</dbReference>
<feature type="compositionally biased region" description="Low complexity" evidence="2">
    <location>
        <begin position="1075"/>
        <end position="1086"/>
    </location>
</feature>
<dbReference type="InterPro" id="IPR000195">
    <property type="entry name" value="Rab-GAP-TBC_dom"/>
</dbReference>
<dbReference type="InterPro" id="IPR035969">
    <property type="entry name" value="Rab-GAP_TBC_sf"/>
</dbReference>
<feature type="compositionally biased region" description="Polar residues" evidence="2">
    <location>
        <begin position="144"/>
        <end position="154"/>
    </location>
</feature>
<gene>
    <name evidence="4" type="ORF">VTJ49DRAFT_4412</name>
</gene>
<dbReference type="SUPFAM" id="SSF47923">
    <property type="entry name" value="Ypt/Rab-GAP domain of gyp1p"/>
    <property type="match status" value="2"/>
</dbReference>
<feature type="compositionally biased region" description="Low complexity" evidence="2">
    <location>
        <begin position="327"/>
        <end position="342"/>
    </location>
</feature>
<protein>
    <recommendedName>
        <fullName evidence="3">Rab-GAP TBC domain-containing protein</fullName>
    </recommendedName>
</protein>
<evidence type="ECO:0000256" key="1">
    <source>
        <dbReference type="ARBA" id="ARBA00022468"/>
    </source>
</evidence>
<feature type="compositionally biased region" description="Low complexity" evidence="2">
    <location>
        <begin position="541"/>
        <end position="557"/>
    </location>
</feature>
<feature type="region of interest" description="Disordered" evidence="2">
    <location>
        <begin position="541"/>
        <end position="567"/>
    </location>
</feature>
<dbReference type="Pfam" id="PF12068">
    <property type="entry name" value="PH_RBD"/>
    <property type="match status" value="1"/>
</dbReference>
<feature type="region of interest" description="Disordered" evidence="2">
    <location>
        <begin position="1024"/>
        <end position="1126"/>
    </location>
</feature>
<feature type="compositionally biased region" description="Basic and acidic residues" evidence="2">
    <location>
        <begin position="1103"/>
        <end position="1126"/>
    </location>
</feature>
<proteinExistence type="predicted"/>
<comment type="caution">
    <text evidence="4">The sequence shown here is derived from an EMBL/GenBank/DDBJ whole genome shotgun (WGS) entry which is preliminary data.</text>
</comment>
<feature type="compositionally biased region" description="Pro residues" evidence="2">
    <location>
        <begin position="52"/>
        <end position="64"/>
    </location>
</feature>
<dbReference type="PROSITE" id="PS50086">
    <property type="entry name" value="TBC_RABGAP"/>
    <property type="match status" value="1"/>
</dbReference>
<dbReference type="PANTHER" id="PTHR22957">
    <property type="entry name" value="TBC1 DOMAIN FAMILY MEMBER GTPASE-ACTIVATING PROTEIN"/>
    <property type="match status" value="1"/>
</dbReference>
<feature type="compositionally biased region" description="Low complexity" evidence="2">
    <location>
        <begin position="74"/>
        <end position="107"/>
    </location>
</feature>
<reference evidence="4 5" key="1">
    <citation type="journal article" date="2024" name="Commun. Biol.">
        <title>Comparative genomic analysis of thermophilic fungi reveals convergent evolutionary adaptations and gene losses.</title>
        <authorList>
            <person name="Steindorff A.S."/>
            <person name="Aguilar-Pontes M.V."/>
            <person name="Robinson A.J."/>
            <person name="Andreopoulos B."/>
            <person name="LaButti K."/>
            <person name="Kuo A."/>
            <person name="Mondo S."/>
            <person name="Riley R."/>
            <person name="Otillar R."/>
            <person name="Haridas S."/>
            <person name="Lipzen A."/>
            <person name="Grimwood J."/>
            <person name="Schmutz J."/>
            <person name="Clum A."/>
            <person name="Reid I.D."/>
            <person name="Moisan M.C."/>
            <person name="Butler G."/>
            <person name="Nguyen T.T.M."/>
            <person name="Dewar K."/>
            <person name="Conant G."/>
            <person name="Drula E."/>
            <person name="Henrissat B."/>
            <person name="Hansel C."/>
            <person name="Singer S."/>
            <person name="Hutchinson M.I."/>
            <person name="de Vries R.P."/>
            <person name="Natvig D.O."/>
            <person name="Powell A.J."/>
            <person name="Tsang A."/>
            <person name="Grigoriev I.V."/>
        </authorList>
    </citation>
    <scope>NUCLEOTIDE SEQUENCE [LARGE SCALE GENOMIC DNA]</scope>
    <source>
        <strain evidence="4 5">CBS 620.91</strain>
    </source>
</reference>
<evidence type="ECO:0000259" key="3">
    <source>
        <dbReference type="PROSITE" id="PS50086"/>
    </source>
</evidence>
<name>A0ABR3V5F1_HUMIN</name>
<feature type="compositionally biased region" description="Low complexity" evidence="2">
    <location>
        <begin position="194"/>
        <end position="217"/>
    </location>
</feature>
<dbReference type="InterPro" id="IPR028095">
    <property type="entry name" value="Mso1_N_dom"/>
</dbReference>
<dbReference type="SMART" id="SM00164">
    <property type="entry name" value="TBC"/>
    <property type="match status" value="1"/>
</dbReference>
<evidence type="ECO:0000313" key="5">
    <source>
        <dbReference type="Proteomes" id="UP001583172"/>
    </source>
</evidence>
<dbReference type="InterPro" id="IPR021935">
    <property type="entry name" value="SGSM1/2_RBD"/>
</dbReference>
<evidence type="ECO:0000256" key="2">
    <source>
        <dbReference type="SAM" id="MobiDB-lite"/>
    </source>
</evidence>